<evidence type="ECO:0000313" key="1">
    <source>
        <dbReference type="EMBL" id="BDD11770.1"/>
    </source>
</evidence>
<dbReference type="RefSeq" id="WP_338394877.1">
    <property type="nucleotide sequence ID" value="NZ_AP025315.1"/>
</dbReference>
<proteinExistence type="predicted"/>
<dbReference type="AlphaFoldDB" id="A0AAU9DKI9"/>
<keyword evidence="2" id="KW-1185">Reference proteome</keyword>
<organism evidence="1 2">
    <name type="scientific">Fulvitalea axinellae</name>
    <dbReference type="NCBI Taxonomy" id="1182444"/>
    <lineage>
        <taxon>Bacteria</taxon>
        <taxon>Pseudomonadati</taxon>
        <taxon>Bacteroidota</taxon>
        <taxon>Cytophagia</taxon>
        <taxon>Cytophagales</taxon>
        <taxon>Persicobacteraceae</taxon>
        <taxon>Fulvitalea</taxon>
    </lineage>
</organism>
<name>A0AAU9DKI9_9BACT</name>
<protein>
    <submittedName>
        <fullName evidence="1">Uncharacterized protein</fullName>
    </submittedName>
</protein>
<gene>
    <name evidence="1" type="ORF">FUAX_42020</name>
</gene>
<keyword evidence="1" id="KW-0614">Plasmid</keyword>
<dbReference type="KEGG" id="fax:FUAX_42020"/>
<accession>A0AAU9DKI9</accession>
<geneLocation type="plasmid" evidence="1 2">
    <name>pFA1</name>
</geneLocation>
<sequence>MMKKALLTAIFGIISLNTSFAHKDFFRTYRSGSVTSTIKTGYEYEELKKVEIITNLANTLLSEMGVRDSVSLFFDHDYTGSRDSNISASVNHKITLNQNARKFKIHTTLKLLEYLANEFKNDKEFRTVHIENIALNNENSPLLTKLINTKQQRPESPSTQGISYFIQNDQYHFYFKDPVSPPSEVNLILDELFQFERIGRGALIFDTDSTFYCISNITKPTVSTRHKLSGNIRKWKPYKITSLGDHNYAIQYSKKNENDIGIKNNTALYILEYDTLIPNLNTFLRKNVVLPASKLRKDIRSVSF</sequence>
<reference evidence="1 2" key="1">
    <citation type="submission" date="2021-12" db="EMBL/GenBank/DDBJ databases">
        <title>Genome sequencing of bacteria with rrn-lacking chromosome and rrn-plasmid.</title>
        <authorList>
            <person name="Anda M."/>
            <person name="Iwasaki W."/>
        </authorList>
    </citation>
    <scope>NUCLEOTIDE SEQUENCE [LARGE SCALE GENOMIC DNA]</scope>
    <source>
        <strain evidence="1 2">DSM 100852</strain>
        <plasmid evidence="1 2">pFA1</plasmid>
    </source>
</reference>
<dbReference type="Proteomes" id="UP001348817">
    <property type="component" value="Plasmid pFA1"/>
</dbReference>
<evidence type="ECO:0000313" key="2">
    <source>
        <dbReference type="Proteomes" id="UP001348817"/>
    </source>
</evidence>
<dbReference type="EMBL" id="AP025315">
    <property type="protein sequence ID" value="BDD11770.1"/>
    <property type="molecule type" value="Genomic_DNA"/>
</dbReference>